<dbReference type="EMBL" id="AP012603">
    <property type="protein sequence ID" value="BAM89763.1"/>
    <property type="molecule type" value="Genomic_DNA"/>
</dbReference>
<dbReference type="HOGENOM" id="CLU_2033624_0_0_5"/>
<keyword evidence="2" id="KW-1185">Reference proteome</keyword>
<dbReference type="Proteomes" id="UP000011841">
    <property type="component" value="Chromosome"/>
</dbReference>
<organism evidence="1 2">
    <name type="scientific">Bradyrhizobium oligotrophicum S58</name>
    <dbReference type="NCBI Taxonomy" id="1245469"/>
    <lineage>
        <taxon>Bacteria</taxon>
        <taxon>Pseudomonadati</taxon>
        <taxon>Pseudomonadota</taxon>
        <taxon>Alphaproteobacteria</taxon>
        <taxon>Hyphomicrobiales</taxon>
        <taxon>Nitrobacteraceae</taxon>
        <taxon>Bradyrhizobium</taxon>
    </lineage>
</organism>
<dbReference type="KEGG" id="aol:S58_37710"/>
<evidence type="ECO:0000313" key="2">
    <source>
        <dbReference type="Proteomes" id="UP000011841"/>
    </source>
</evidence>
<name>M4Z839_9BRAD</name>
<accession>M4Z839</accession>
<protein>
    <submittedName>
        <fullName evidence="1">Uncharacterized protein</fullName>
    </submittedName>
</protein>
<dbReference type="STRING" id="1245469.S58_37710"/>
<proteinExistence type="predicted"/>
<reference evidence="1 2" key="1">
    <citation type="journal article" date="2013" name="Appl. Environ. Microbiol.">
        <title>Genome analysis suggests that the soil oligotrophic bacterium Agromonas oligotrophica (Bradyrhizobium oligotrophicum) is a nitrogen-fixing symbiont of Aeschynomene indica.</title>
        <authorList>
            <person name="Okubo T."/>
            <person name="Fukushima S."/>
            <person name="Itakura M."/>
            <person name="Oshima K."/>
            <person name="Longtonglang A."/>
            <person name="Teaumroong N."/>
            <person name="Mitsui H."/>
            <person name="Hattori M."/>
            <person name="Hattori R."/>
            <person name="Hattori T."/>
            <person name="Minamisawa K."/>
        </authorList>
    </citation>
    <scope>NUCLEOTIDE SEQUENCE [LARGE SCALE GENOMIC DNA]</scope>
    <source>
        <strain evidence="1 2">S58</strain>
    </source>
</reference>
<evidence type="ECO:0000313" key="1">
    <source>
        <dbReference type="EMBL" id="BAM89763.1"/>
    </source>
</evidence>
<gene>
    <name evidence="1" type="ORF">S58_37710</name>
</gene>
<dbReference type="AlphaFoldDB" id="M4Z839"/>
<sequence length="121" mass="12787">MLPGFAAAGASELFCAGPRLAICACRATAAASGAVLFAIVVSVRVSVRAEVVPVADRARARHPAAGENGRGSWIRTNDLQYPKLPRYQAALYPDIFKRTDVLEAPSLHGRGLRSKTANRAG</sequence>